<protein>
    <recommendedName>
        <fullName evidence="2">histidine kinase</fullName>
        <ecNumber evidence="2">2.7.13.3</ecNumber>
    </recommendedName>
</protein>
<dbReference type="Pfam" id="PF13426">
    <property type="entry name" value="PAS_9"/>
    <property type="match status" value="1"/>
</dbReference>
<evidence type="ECO:0000256" key="1">
    <source>
        <dbReference type="ARBA" id="ARBA00000085"/>
    </source>
</evidence>
<dbReference type="PROSITE" id="PS50112">
    <property type="entry name" value="PAS"/>
    <property type="match status" value="3"/>
</dbReference>
<organism evidence="9 10">
    <name type="scientific">Pontibacter arcticus</name>
    <dbReference type="NCBI Taxonomy" id="2080288"/>
    <lineage>
        <taxon>Bacteria</taxon>
        <taxon>Pseudomonadati</taxon>
        <taxon>Bacteroidota</taxon>
        <taxon>Cytophagia</taxon>
        <taxon>Cytophagales</taxon>
        <taxon>Hymenobacteraceae</taxon>
        <taxon>Pontibacter</taxon>
    </lineage>
</organism>
<evidence type="ECO:0000259" key="6">
    <source>
        <dbReference type="PROSITE" id="PS50109"/>
    </source>
</evidence>
<dbReference type="InterPro" id="IPR013656">
    <property type="entry name" value="PAS_4"/>
</dbReference>
<dbReference type="PRINTS" id="PR00344">
    <property type="entry name" value="BCTRLSENSOR"/>
</dbReference>
<dbReference type="InterPro" id="IPR001610">
    <property type="entry name" value="PAC"/>
</dbReference>
<dbReference type="EC" id="2.7.13.3" evidence="2"/>
<dbReference type="PANTHER" id="PTHR43304:SF1">
    <property type="entry name" value="PAC DOMAIN-CONTAINING PROTEIN"/>
    <property type="match status" value="1"/>
</dbReference>
<dbReference type="NCBIfam" id="TIGR00229">
    <property type="entry name" value="sensory_box"/>
    <property type="match status" value="4"/>
</dbReference>
<dbReference type="InterPro" id="IPR000014">
    <property type="entry name" value="PAS"/>
</dbReference>
<evidence type="ECO:0000256" key="5">
    <source>
        <dbReference type="ARBA" id="ARBA00022777"/>
    </source>
</evidence>
<dbReference type="InterPro" id="IPR036097">
    <property type="entry name" value="HisK_dim/P_sf"/>
</dbReference>
<feature type="domain" description="PAS" evidence="7">
    <location>
        <begin position="145"/>
        <end position="215"/>
    </location>
</feature>
<dbReference type="InterPro" id="IPR052162">
    <property type="entry name" value="Sensor_kinase/Photoreceptor"/>
</dbReference>
<keyword evidence="10" id="KW-1185">Reference proteome</keyword>
<dbReference type="Gene3D" id="3.30.450.20">
    <property type="entry name" value="PAS domain"/>
    <property type="match status" value="4"/>
</dbReference>
<dbReference type="SUPFAM" id="SSF55785">
    <property type="entry name" value="PYP-like sensor domain (PAS domain)"/>
    <property type="match status" value="4"/>
</dbReference>
<keyword evidence="4" id="KW-0808">Transferase</keyword>
<keyword evidence="3" id="KW-0597">Phosphoprotein</keyword>
<dbReference type="Proteomes" id="UP000251692">
    <property type="component" value="Unassembled WGS sequence"/>
</dbReference>
<dbReference type="PROSITE" id="PS50113">
    <property type="entry name" value="PAC"/>
    <property type="match status" value="1"/>
</dbReference>
<dbReference type="Pfam" id="PF13188">
    <property type="entry name" value="PAS_8"/>
    <property type="match status" value="1"/>
</dbReference>
<gene>
    <name evidence="9" type="ORF">DP923_13960</name>
</gene>
<feature type="domain" description="PAS" evidence="7">
    <location>
        <begin position="269"/>
        <end position="314"/>
    </location>
</feature>
<evidence type="ECO:0000259" key="7">
    <source>
        <dbReference type="PROSITE" id="PS50112"/>
    </source>
</evidence>
<evidence type="ECO:0000313" key="9">
    <source>
        <dbReference type="EMBL" id="RAU81799.1"/>
    </source>
</evidence>
<dbReference type="SUPFAM" id="SSF47384">
    <property type="entry name" value="Homodimeric domain of signal transducing histidine kinase"/>
    <property type="match status" value="1"/>
</dbReference>
<comment type="caution">
    <text evidence="9">The sequence shown here is derived from an EMBL/GenBank/DDBJ whole genome shotgun (WGS) entry which is preliminary data.</text>
</comment>
<feature type="domain" description="PAC" evidence="8">
    <location>
        <begin position="456"/>
        <end position="508"/>
    </location>
</feature>
<dbReference type="Pfam" id="PF08448">
    <property type="entry name" value="PAS_4"/>
    <property type="match status" value="2"/>
</dbReference>
<dbReference type="InterPro" id="IPR035965">
    <property type="entry name" value="PAS-like_dom_sf"/>
</dbReference>
<dbReference type="PANTHER" id="PTHR43304">
    <property type="entry name" value="PHYTOCHROME-LIKE PROTEIN CPH1"/>
    <property type="match status" value="1"/>
</dbReference>
<dbReference type="SMART" id="SM00091">
    <property type="entry name" value="PAS"/>
    <property type="match status" value="4"/>
</dbReference>
<accession>A0A364RBZ6</accession>
<evidence type="ECO:0000256" key="2">
    <source>
        <dbReference type="ARBA" id="ARBA00012438"/>
    </source>
</evidence>
<evidence type="ECO:0000256" key="4">
    <source>
        <dbReference type="ARBA" id="ARBA00022679"/>
    </source>
</evidence>
<dbReference type="SMART" id="SM00387">
    <property type="entry name" value="HATPase_c"/>
    <property type="match status" value="1"/>
</dbReference>
<dbReference type="SMART" id="SM00086">
    <property type="entry name" value="PAC"/>
    <property type="match status" value="2"/>
</dbReference>
<dbReference type="GO" id="GO:0000155">
    <property type="term" value="F:phosphorelay sensor kinase activity"/>
    <property type="evidence" value="ECO:0007669"/>
    <property type="project" value="InterPro"/>
</dbReference>
<dbReference type="InterPro" id="IPR036890">
    <property type="entry name" value="HATPase_C_sf"/>
</dbReference>
<dbReference type="Pfam" id="PF02518">
    <property type="entry name" value="HATPase_c"/>
    <property type="match status" value="1"/>
</dbReference>
<evidence type="ECO:0000256" key="3">
    <source>
        <dbReference type="ARBA" id="ARBA00022553"/>
    </source>
</evidence>
<sequence>MPAATHFSMPDTFLPPSLFASLVQNSADIIAVLTPWGNIEYINPVAGAIFGTNSTVLRRTNILRLLYPHDQPVLASALESVQQAKEIRLPALRFSSISGELKWLECTLTNQLSNASISGIMLQARLVTPTVQQPVSQPVATEIYSSQLYTSFAANQLGGVFGLSLEGVVEHVNQGITKAIGYGQEEMQGSHFARFLHPEYHRHAMTAFQKALNGESGKIAAKVYHPSGSERDISFTLSPVFRGNEVVSVQGMAKDITKLKRAKQIIRQQAEQFNSVIQSVTKPLFVLDTEWRYSYVNKVYTSYVGIKRRQLIGKCIWDIFPKLVDTLFYAKCQATVASQQSVYFEEYIALHNLTLSYSLYPHRNGLTIYFSDVSQIRNTERELNKLSFVASKITNGVVIMNAEQQIEWVNEGFMRLTGYTKEEVIGMVPSRLLQGPGTDPETSARIDKKFNEKIPFSEEVLNYRKNGEKIWFAIDITPIFDDSGELINYIAIETDITEEKKKEKELITLADELLKQNRDLQQFTYIISHNLRAPVANVLGLIGLLGKMNKETPQYELAISKLGTSANHLDMVIKDLNKILTIRSNAQAGIDEIAPLAQVINEAASGLEEKIEESGAILENLVPRDITITASKAYLYSIFHNLLSNAIKYRSPERALHVQVYMESDQKTRTLYFEDNGIGIDMEKAGDQLFKLYRRFHYHVEGRGIGLYMVKTQVEALGGEISLTSQPGVGTRFRITIPQLAA</sequence>
<dbReference type="SUPFAM" id="SSF55874">
    <property type="entry name" value="ATPase domain of HSP90 chaperone/DNA topoisomerase II/histidine kinase"/>
    <property type="match status" value="1"/>
</dbReference>
<reference evidence="9 10" key="1">
    <citation type="submission" date="2018-06" db="EMBL/GenBank/DDBJ databases">
        <authorList>
            <person name="Liu Z.-W."/>
        </authorList>
    </citation>
    <scope>NUCLEOTIDE SEQUENCE [LARGE SCALE GENOMIC DNA]</scope>
    <source>
        <strain evidence="9 10">2b14</strain>
    </source>
</reference>
<comment type="catalytic activity">
    <reaction evidence="1">
        <text>ATP + protein L-histidine = ADP + protein N-phospho-L-histidine.</text>
        <dbReference type="EC" id="2.7.13.3"/>
    </reaction>
</comment>
<dbReference type="PROSITE" id="PS50109">
    <property type="entry name" value="HIS_KIN"/>
    <property type="match status" value="1"/>
</dbReference>
<evidence type="ECO:0000313" key="10">
    <source>
        <dbReference type="Proteomes" id="UP000251692"/>
    </source>
</evidence>
<proteinExistence type="predicted"/>
<feature type="domain" description="PAS" evidence="7">
    <location>
        <begin position="382"/>
        <end position="426"/>
    </location>
</feature>
<keyword evidence="5" id="KW-0418">Kinase</keyword>
<dbReference type="Gene3D" id="3.30.565.10">
    <property type="entry name" value="Histidine kinase-like ATPase, C-terminal domain"/>
    <property type="match status" value="1"/>
</dbReference>
<dbReference type="AlphaFoldDB" id="A0A364RBZ6"/>
<dbReference type="InterPro" id="IPR005467">
    <property type="entry name" value="His_kinase_dom"/>
</dbReference>
<dbReference type="InterPro" id="IPR000700">
    <property type="entry name" value="PAS-assoc_C"/>
</dbReference>
<evidence type="ECO:0000259" key="8">
    <source>
        <dbReference type="PROSITE" id="PS50113"/>
    </source>
</evidence>
<reference evidence="9 10" key="2">
    <citation type="submission" date="2018-07" db="EMBL/GenBank/DDBJ databases">
        <title>Pontibacter sp. 2b14 genomic sequence and assembly.</title>
        <authorList>
            <person name="Du Z.-J."/>
        </authorList>
    </citation>
    <scope>NUCLEOTIDE SEQUENCE [LARGE SCALE GENOMIC DNA]</scope>
    <source>
        <strain evidence="9 10">2b14</strain>
    </source>
</reference>
<dbReference type="EMBL" id="QMDV01000004">
    <property type="protein sequence ID" value="RAU81799.1"/>
    <property type="molecule type" value="Genomic_DNA"/>
</dbReference>
<dbReference type="InterPro" id="IPR004358">
    <property type="entry name" value="Sig_transdc_His_kin-like_C"/>
</dbReference>
<dbReference type="InterPro" id="IPR003594">
    <property type="entry name" value="HATPase_dom"/>
</dbReference>
<dbReference type="OrthoDB" id="9766459at2"/>
<dbReference type="CDD" id="cd00130">
    <property type="entry name" value="PAS"/>
    <property type="match status" value="3"/>
</dbReference>
<dbReference type="Gene3D" id="1.10.287.130">
    <property type="match status" value="1"/>
</dbReference>
<name>A0A364RBZ6_9BACT</name>
<feature type="domain" description="Histidine kinase" evidence="6">
    <location>
        <begin position="526"/>
        <end position="741"/>
    </location>
</feature>